<proteinExistence type="predicted"/>
<sequence length="61" mass="6403">MVVAWSGGDHYSLTTSGGHNFRSGTPIDAPFVPTRSLSRPLRFCTNKKATIDGECASGSCG</sequence>
<gene>
    <name evidence="1" type="ORF">PIB30_076375</name>
</gene>
<protein>
    <submittedName>
        <fullName evidence="1">Uncharacterized protein</fullName>
    </submittedName>
</protein>
<dbReference type="Proteomes" id="UP001341840">
    <property type="component" value="Unassembled WGS sequence"/>
</dbReference>
<dbReference type="EMBL" id="JASCZI010000999">
    <property type="protein sequence ID" value="MED6114031.1"/>
    <property type="molecule type" value="Genomic_DNA"/>
</dbReference>
<organism evidence="1 2">
    <name type="scientific">Stylosanthes scabra</name>
    <dbReference type="NCBI Taxonomy" id="79078"/>
    <lineage>
        <taxon>Eukaryota</taxon>
        <taxon>Viridiplantae</taxon>
        <taxon>Streptophyta</taxon>
        <taxon>Embryophyta</taxon>
        <taxon>Tracheophyta</taxon>
        <taxon>Spermatophyta</taxon>
        <taxon>Magnoliopsida</taxon>
        <taxon>eudicotyledons</taxon>
        <taxon>Gunneridae</taxon>
        <taxon>Pentapetalae</taxon>
        <taxon>rosids</taxon>
        <taxon>fabids</taxon>
        <taxon>Fabales</taxon>
        <taxon>Fabaceae</taxon>
        <taxon>Papilionoideae</taxon>
        <taxon>50 kb inversion clade</taxon>
        <taxon>dalbergioids sensu lato</taxon>
        <taxon>Dalbergieae</taxon>
        <taxon>Pterocarpus clade</taxon>
        <taxon>Stylosanthes</taxon>
    </lineage>
</organism>
<name>A0ABU6QPV3_9FABA</name>
<evidence type="ECO:0000313" key="1">
    <source>
        <dbReference type="EMBL" id="MED6114031.1"/>
    </source>
</evidence>
<reference evidence="1 2" key="1">
    <citation type="journal article" date="2023" name="Plants (Basel)">
        <title>Bridging the Gap: Combining Genomics and Transcriptomics Approaches to Understand Stylosanthes scabra, an Orphan Legume from the Brazilian Caatinga.</title>
        <authorList>
            <person name="Ferreira-Neto J.R.C."/>
            <person name="da Silva M.D."/>
            <person name="Binneck E."/>
            <person name="de Melo N.F."/>
            <person name="da Silva R.H."/>
            <person name="de Melo A.L.T.M."/>
            <person name="Pandolfi V."/>
            <person name="Bustamante F.O."/>
            <person name="Brasileiro-Vidal A.C."/>
            <person name="Benko-Iseppon A.M."/>
        </authorList>
    </citation>
    <scope>NUCLEOTIDE SEQUENCE [LARGE SCALE GENOMIC DNA]</scope>
    <source>
        <tissue evidence="1">Leaves</tissue>
    </source>
</reference>
<keyword evidence="2" id="KW-1185">Reference proteome</keyword>
<accession>A0ABU6QPV3</accession>
<evidence type="ECO:0000313" key="2">
    <source>
        <dbReference type="Proteomes" id="UP001341840"/>
    </source>
</evidence>
<comment type="caution">
    <text evidence="1">The sequence shown here is derived from an EMBL/GenBank/DDBJ whole genome shotgun (WGS) entry which is preliminary data.</text>
</comment>